<dbReference type="OrthoDB" id="6501901at2"/>
<keyword evidence="3" id="KW-0859">Xylose metabolism</keyword>
<evidence type="ECO:0000256" key="1">
    <source>
        <dbReference type="ARBA" id="ARBA00002486"/>
    </source>
</evidence>
<evidence type="ECO:0000256" key="2">
    <source>
        <dbReference type="ARBA" id="ARBA00006479"/>
    </source>
</evidence>
<dbReference type="InterPro" id="IPR036388">
    <property type="entry name" value="WH-like_DNA-bd_sf"/>
</dbReference>
<dbReference type="STRING" id="2756.BFR44_06765"/>
<keyword evidence="5" id="KW-0418">Kinase</keyword>
<reference evidence="7" key="2">
    <citation type="submission" date="2018-04" db="EMBL/GenBank/DDBJ databases">
        <authorList>
            <person name="Illikoud N."/>
        </authorList>
    </citation>
    <scope>NUCLEOTIDE SEQUENCE [LARGE SCALE GENOMIC DNA]</scope>
</reference>
<dbReference type="InterPro" id="IPR036390">
    <property type="entry name" value="WH_DNA-bd_sf"/>
</dbReference>
<dbReference type="KEGG" id="bths:CNY62_05095"/>
<dbReference type="Gene3D" id="1.10.10.10">
    <property type="entry name" value="Winged helix-like DNA-binding domain superfamily/Winged helix DNA-binding domain"/>
    <property type="match status" value="1"/>
</dbReference>
<dbReference type="PANTHER" id="PTHR18964">
    <property type="entry name" value="ROK (REPRESSOR, ORF, KINASE) FAMILY"/>
    <property type="match status" value="1"/>
</dbReference>
<dbReference type="Gene3D" id="3.30.420.40">
    <property type="match status" value="2"/>
</dbReference>
<dbReference type="GO" id="GO:0042732">
    <property type="term" value="P:D-xylose metabolic process"/>
    <property type="evidence" value="ECO:0007669"/>
    <property type="project" value="UniProtKB-KW"/>
</dbReference>
<comment type="function">
    <text evidence="1">Transcriptional repressor of xylose-utilizing enzymes.</text>
</comment>
<dbReference type="CDD" id="cd23763">
    <property type="entry name" value="ASKHA_ATPase_ROK"/>
    <property type="match status" value="1"/>
</dbReference>
<evidence type="ECO:0000313" key="5">
    <source>
        <dbReference type="EMBL" id="SPP29466.1"/>
    </source>
</evidence>
<dbReference type="SUPFAM" id="SSF46785">
    <property type="entry name" value="Winged helix' DNA-binding domain"/>
    <property type="match status" value="1"/>
</dbReference>
<comment type="similarity">
    <text evidence="2">Belongs to the ROK (NagC/XylR) family.</text>
</comment>
<evidence type="ECO:0000256" key="3">
    <source>
        <dbReference type="ARBA" id="ARBA00022629"/>
    </source>
</evidence>
<dbReference type="Proteomes" id="UP000243591">
    <property type="component" value="Chromosome"/>
</dbReference>
<dbReference type="EMBL" id="OUNC01000045">
    <property type="protein sequence ID" value="SPP29466.1"/>
    <property type="molecule type" value="Genomic_DNA"/>
</dbReference>
<proteinExistence type="inferred from homology"/>
<dbReference type="AlphaFoldDB" id="A0A1D2LPF9"/>
<dbReference type="PANTHER" id="PTHR18964:SF149">
    <property type="entry name" value="BIFUNCTIONAL UDP-N-ACETYLGLUCOSAMINE 2-EPIMERASE_N-ACETYLMANNOSAMINE KINASE"/>
    <property type="match status" value="1"/>
</dbReference>
<dbReference type="Pfam" id="PF00480">
    <property type="entry name" value="ROK"/>
    <property type="match status" value="1"/>
</dbReference>
<protein>
    <submittedName>
        <fullName evidence="5">Putative transcriptional regulator/sugar kinase, ROK familly</fullName>
    </submittedName>
    <submittedName>
        <fullName evidence="4">ROK family protein</fullName>
    </submittedName>
</protein>
<dbReference type="InterPro" id="IPR000600">
    <property type="entry name" value="ROK"/>
</dbReference>
<dbReference type="Proteomes" id="UP000270190">
    <property type="component" value="Unassembled WGS sequence"/>
</dbReference>
<sequence length="339" mass="37872">MKIGDARLMKKLNVNTVRKILKAKKTMTKPELSEISGLSVVTINAIIQELVDSQEVLKLKETQSTAGRKATLYAYNGEFELFLTVCLSQEKENEVVDIVVGNAFGEAIVEERKEVQQLTLSFLIEALAPYVARYSTLKLISVGIPGQEINGRLTMIDFEKLLDVQLEKTLTERFQLPVILENDINAAIIGFCTSEKFLQSESVVGLYYPDSNPPGAGIYLNGKLIKGKNGLAGEIKYLPVKQNWETVVTATDIEENIIQSAQSLVSMYDPHHVVVFGTHATVAVKQKIEERIEAVFPAVEKTTVTVRQGFYAYYVYGMICLSLQRLNTQYEVSLPFSFK</sequence>
<dbReference type="RefSeq" id="WP_069118604.1">
    <property type="nucleotide sequence ID" value="NZ_CBCPHX010000009.1"/>
</dbReference>
<evidence type="ECO:0000313" key="4">
    <source>
        <dbReference type="EMBL" id="ATF25820.1"/>
    </source>
</evidence>
<keyword evidence="6" id="KW-1185">Reference proteome</keyword>
<dbReference type="InterPro" id="IPR043129">
    <property type="entry name" value="ATPase_NBD"/>
</dbReference>
<gene>
    <name evidence="5" type="ORF">BTBSAS_50114</name>
    <name evidence="4" type="ORF">CNY62_05095</name>
</gene>
<accession>A0A1D2LPF9</accession>
<reference evidence="4 6" key="1">
    <citation type="submission" date="2017-09" db="EMBL/GenBank/DDBJ databases">
        <title>Complete Genome Sequences of Two Strains of the Meat Spoilage Bacterium Brochothrix thermosphacta Isolated from Ground Chicken.</title>
        <authorList>
            <person name="Paoli G.C."/>
            <person name="Wijey C."/>
            <person name="Chen C.-Y."/>
            <person name="Nguyen L."/>
            <person name="Yan X."/>
            <person name="Irwin P.L."/>
        </authorList>
    </citation>
    <scope>NUCLEOTIDE SEQUENCE [LARGE SCALE GENOMIC DNA]</scope>
    <source>
        <strain evidence="4 6">BI</strain>
    </source>
</reference>
<name>A0A1D2LPF9_BROTH</name>
<dbReference type="GO" id="GO:0016301">
    <property type="term" value="F:kinase activity"/>
    <property type="evidence" value="ECO:0007669"/>
    <property type="project" value="UniProtKB-KW"/>
</dbReference>
<keyword evidence="5" id="KW-0808">Transferase</keyword>
<dbReference type="EMBL" id="CP023483">
    <property type="protein sequence ID" value="ATF25820.1"/>
    <property type="molecule type" value="Genomic_DNA"/>
</dbReference>
<reference evidence="5" key="3">
    <citation type="submission" date="2018-04" db="EMBL/GenBank/DDBJ databases">
        <authorList>
            <person name="Go L.Y."/>
            <person name="Mitchell J.A."/>
        </authorList>
    </citation>
    <scope>NUCLEOTIDE SEQUENCE</scope>
    <source>
        <strain evidence="5">BSAS1 3</strain>
    </source>
</reference>
<dbReference type="SUPFAM" id="SSF53067">
    <property type="entry name" value="Actin-like ATPase domain"/>
    <property type="match status" value="1"/>
</dbReference>
<evidence type="ECO:0000313" key="6">
    <source>
        <dbReference type="Proteomes" id="UP000243591"/>
    </source>
</evidence>
<evidence type="ECO:0000313" key="7">
    <source>
        <dbReference type="Proteomes" id="UP000270190"/>
    </source>
</evidence>
<organism evidence="4 6">
    <name type="scientific">Brochothrix thermosphacta</name>
    <name type="common">Microbacterium thermosphactum</name>
    <dbReference type="NCBI Taxonomy" id="2756"/>
    <lineage>
        <taxon>Bacteria</taxon>
        <taxon>Bacillati</taxon>
        <taxon>Bacillota</taxon>
        <taxon>Bacilli</taxon>
        <taxon>Bacillales</taxon>
        <taxon>Listeriaceae</taxon>
        <taxon>Brochothrix</taxon>
    </lineage>
</organism>
<keyword evidence="3" id="KW-0119">Carbohydrate metabolism</keyword>